<dbReference type="CDD" id="cd00640">
    <property type="entry name" value="Trp-synth-beta_II"/>
    <property type="match status" value="1"/>
</dbReference>
<gene>
    <name evidence="4" type="ORF">SAMN04488244_11530</name>
</gene>
<dbReference type="RefSeq" id="WP_103881171.1">
    <property type="nucleotide sequence ID" value="NZ_FNVG01000015.1"/>
</dbReference>
<dbReference type="PANTHER" id="PTHR42937">
    <property type="match status" value="1"/>
</dbReference>
<dbReference type="SUPFAM" id="SSF53686">
    <property type="entry name" value="Tryptophan synthase beta subunit-like PLP-dependent enzymes"/>
    <property type="match status" value="1"/>
</dbReference>
<comment type="cofactor">
    <cofactor evidence="1">
        <name>pyridoxal 5'-phosphate</name>
        <dbReference type="ChEBI" id="CHEBI:597326"/>
    </cofactor>
</comment>
<dbReference type="Pfam" id="PF00291">
    <property type="entry name" value="PALP"/>
    <property type="match status" value="1"/>
</dbReference>
<keyword evidence="4" id="KW-0456">Lyase</keyword>
<evidence type="ECO:0000313" key="5">
    <source>
        <dbReference type="Proteomes" id="UP000236721"/>
    </source>
</evidence>
<dbReference type="GO" id="GO:0030170">
    <property type="term" value="F:pyridoxal phosphate binding"/>
    <property type="evidence" value="ECO:0007669"/>
    <property type="project" value="InterPro"/>
</dbReference>
<dbReference type="GO" id="GO:0008838">
    <property type="term" value="F:diaminopropionate ammonia-lyase activity"/>
    <property type="evidence" value="ECO:0007669"/>
    <property type="project" value="InterPro"/>
</dbReference>
<evidence type="ECO:0000256" key="1">
    <source>
        <dbReference type="ARBA" id="ARBA00001933"/>
    </source>
</evidence>
<dbReference type="NCBIfam" id="TIGR01747">
    <property type="entry name" value="diampropi_NH3ly"/>
    <property type="match status" value="1"/>
</dbReference>
<reference evidence="5" key="1">
    <citation type="submission" date="2016-10" db="EMBL/GenBank/DDBJ databases">
        <authorList>
            <person name="Varghese N."/>
            <person name="Submissions S."/>
        </authorList>
    </citation>
    <scope>NUCLEOTIDE SEQUENCE [LARGE SCALE GENOMIC DNA]</scope>
    <source>
        <strain evidence="5">CGMCC 1.7062</strain>
    </source>
</reference>
<dbReference type="Gene3D" id="3.40.50.1100">
    <property type="match status" value="2"/>
</dbReference>
<dbReference type="OrthoDB" id="34584at2"/>
<dbReference type="EMBL" id="FNVG01000015">
    <property type="protein sequence ID" value="SEG46815.1"/>
    <property type="molecule type" value="Genomic_DNA"/>
</dbReference>
<keyword evidence="5" id="KW-1185">Reference proteome</keyword>
<dbReference type="NCBIfam" id="NF006058">
    <property type="entry name" value="PRK08206.1"/>
    <property type="match status" value="1"/>
</dbReference>
<sequence length="409" mass="43703">MSFKITPGFQLVGNSSCVDANALGEKHLKTLNPAGFKAAYSEISHWPDYTPTPLEVLDNAAKAINVAGVFYKNESTRFGLGSFKALGGAYAVSNLLKRIVKESGVKGDVSDLDLRSGKYRQIIEGVTITCATDGNHGRSVAWGCQQYGCQCAIYIHETVSEGRQKAIEQYGASVVRVPGNYDDAVRQADQDAKNLGRYIVSDTSYEGYMDVPKDVMQGYTVMADEAFSQLPEGTVPTHIFVQGGVGGLAAAVVAQAWQRYRAQRPVCVVVEPEKADCLYKSAEAGYPVTVEGDLDTLMAGLACGEVSLLAWEILEAAVSHFMTVSDESAIDCMRLLAGSELCAAHEIIAGESAVAGLSGLLLASQDEGARRTLGLDENSCILLIGSEGATDPQLYHELVTEFMAGEEVV</sequence>
<organism evidence="4 5">
    <name type="scientific">Vibrio hangzhouensis</name>
    <dbReference type="NCBI Taxonomy" id="462991"/>
    <lineage>
        <taxon>Bacteria</taxon>
        <taxon>Pseudomonadati</taxon>
        <taxon>Pseudomonadota</taxon>
        <taxon>Gammaproteobacteria</taxon>
        <taxon>Vibrionales</taxon>
        <taxon>Vibrionaceae</taxon>
        <taxon>Vibrio</taxon>
    </lineage>
</organism>
<protein>
    <submittedName>
        <fullName evidence="4">Diaminopropionate ammonia-lyase</fullName>
    </submittedName>
</protein>
<accession>A0A1H6AFM0</accession>
<dbReference type="InterPro" id="IPR010081">
    <property type="entry name" value="DiNH2opropionate_NH3_lyase"/>
</dbReference>
<dbReference type="InterPro" id="IPR001926">
    <property type="entry name" value="TrpB-like_PALP"/>
</dbReference>
<evidence type="ECO:0000313" key="4">
    <source>
        <dbReference type="EMBL" id="SEG46815.1"/>
    </source>
</evidence>
<evidence type="ECO:0000259" key="3">
    <source>
        <dbReference type="Pfam" id="PF00291"/>
    </source>
</evidence>
<dbReference type="Proteomes" id="UP000236721">
    <property type="component" value="Unassembled WGS sequence"/>
</dbReference>
<name>A0A1H6AFM0_9VIBR</name>
<dbReference type="PANTHER" id="PTHR42937:SF1">
    <property type="entry name" value="DIAMINOPROPIONATE AMMONIA-LYASE"/>
    <property type="match status" value="1"/>
</dbReference>
<feature type="domain" description="Tryptophan synthase beta chain-like PALP" evidence="3">
    <location>
        <begin position="47"/>
        <end position="365"/>
    </location>
</feature>
<keyword evidence="2" id="KW-0663">Pyridoxal phosphate</keyword>
<evidence type="ECO:0000256" key="2">
    <source>
        <dbReference type="ARBA" id="ARBA00022898"/>
    </source>
</evidence>
<dbReference type="InterPro" id="IPR036052">
    <property type="entry name" value="TrpB-like_PALP_sf"/>
</dbReference>
<dbReference type="AlphaFoldDB" id="A0A1H6AFM0"/>
<proteinExistence type="predicted"/>